<gene>
    <name evidence="2" type="ORF">FC44_GL001048</name>
</gene>
<proteinExistence type="predicted"/>
<evidence type="ECO:0000313" key="2">
    <source>
        <dbReference type="EMBL" id="KRM33602.1"/>
    </source>
</evidence>
<keyword evidence="3" id="KW-1185">Reference proteome</keyword>
<dbReference type="GeneID" id="75117036"/>
<dbReference type="Pfam" id="PF07728">
    <property type="entry name" value="AAA_5"/>
    <property type="match status" value="1"/>
</dbReference>
<name>A0ABR5PR23_9LACO</name>
<sequence length="249" mass="28690">MIFIYDFKEGIFTLALKRANFEKDKPVFLVLEEMSRANVAAVFGDLFQLLDRKSNGEGEYAINNELLATKALGEEKDDPVRLPSNLTIIGTVNTSDQNVFAMDNAFKRRFEWQYVSTEAGDDFDNNPDIEIVGLNDKVSWKTFYSNLNNYIVRNLNLNEDKQIGPYFIKFSQNANSEFDNDTPEDLIKNKLLQYLWEDVESMVDIHSKEGIFDKSIKSFSELYSDFEKDKQIFSDNFLNTLKAANGNNK</sequence>
<dbReference type="EMBL" id="AZGN01000023">
    <property type="protein sequence ID" value="KRM33602.1"/>
    <property type="molecule type" value="Genomic_DNA"/>
</dbReference>
<reference evidence="2 3" key="1">
    <citation type="journal article" date="2015" name="Genome Announc.">
        <title>Expanding the biotechnology potential of lactobacilli through comparative genomics of 213 strains and associated genera.</title>
        <authorList>
            <person name="Sun Z."/>
            <person name="Harris H.M."/>
            <person name="McCann A."/>
            <person name="Guo C."/>
            <person name="Argimon S."/>
            <person name="Zhang W."/>
            <person name="Yang X."/>
            <person name="Jeffery I.B."/>
            <person name="Cooney J.C."/>
            <person name="Kagawa T.F."/>
            <person name="Liu W."/>
            <person name="Song Y."/>
            <person name="Salvetti E."/>
            <person name="Wrobel A."/>
            <person name="Rasinkangas P."/>
            <person name="Parkhill J."/>
            <person name="Rea M.C."/>
            <person name="O'Sullivan O."/>
            <person name="Ritari J."/>
            <person name="Douillard F.P."/>
            <person name="Paul Ross R."/>
            <person name="Yang R."/>
            <person name="Briner A.E."/>
            <person name="Felis G.E."/>
            <person name="de Vos W.M."/>
            <person name="Barrangou R."/>
            <person name="Klaenhammer T.R."/>
            <person name="Caufield P.W."/>
            <person name="Cui Y."/>
            <person name="Zhang H."/>
            <person name="O'Toole P.W."/>
        </authorList>
    </citation>
    <scope>NUCLEOTIDE SEQUENCE [LARGE SCALE GENOMIC DNA]</scope>
    <source>
        <strain evidence="2 3">DSM 6629</strain>
    </source>
</reference>
<dbReference type="RefSeq" id="WP_057810137.1">
    <property type="nucleotide sequence ID" value="NZ_AZGN01000023.1"/>
</dbReference>
<dbReference type="Gene3D" id="3.40.50.300">
    <property type="entry name" value="P-loop containing nucleotide triphosphate hydrolases"/>
    <property type="match status" value="1"/>
</dbReference>
<evidence type="ECO:0000259" key="1">
    <source>
        <dbReference type="Pfam" id="PF07728"/>
    </source>
</evidence>
<evidence type="ECO:0000313" key="3">
    <source>
        <dbReference type="Proteomes" id="UP000051735"/>
    </source>
</evidence>
<dbReference type="InterPro" id="IPR011704">
    <property type="entry name" value="ATPase_dyneun-rel_AAA"/>
</dbReference>
<dbReference type="Proteomes" id="UP000051735">
    <property type="component" value="Unassembled WGS sequence"/>
</dbReference>
<dbReference type="SUPFAM" id="SSF52540">
    <property type="entry name" value="P-loop containing nucleoside triphosphate hydrolases"/>
    <property type="match status" value="1"/>
</dbReference>
<accession>A0ABR5PR23</accession>
<comment type="caution">
    <text evidence="2">The sequence shown here is derived from an EMBL/GenBank/DDBJ whole genome shotgun (WGS) entry which is preliminary data.</text>
</comment>
<dbReference type="PANTHER" id="PTHR37291">
    <property type="entry name" value="5-METHYLCYTOSINE-SPECIFIC RESTRICTION ENZYME B"/>
    <property type="match status" value="1"/>
</dbReference>
<dbReference type="InterPro" id="IPR027417">
    <property type="entry name" value="P-loop_NTPase"/>
</dbReference>
<dbReference type="PANTHER" id="PTHR37291:SF1">
    <property type="entry name" value="TYPE IV METHYL-DIRECTED RESTRICTION ENZYME ECOKMCRB SUBUNIT"/>
    <property type="match status" value="1"/>
</dbReference>
<protein>
    <submittedName>
        <fullName evidence="2">Type ii restriction-modification system restriction subunit</fullName>
    </submittedName>
</protein>
<dbReference type="InterPro" id="IPR052934">
    <property type="entry name" value="Methyl-DNA_Rec/Restrict_Enz"/>
</dbReference>
<feature type="domain" description="ATPase dynein-related AAA" evidence="1">
    <location>
        <begin position="15"/>
        <end position="110"/>
    </location>
</feature>
<organism evidence="2 3">
    <name type="scientific">Lactobacillus intestinalis DSM 6629</name>
    <dbReference type="NCBI Taxonomy" id="1423761"/>
    <lineage>
        <taxon>Bacteria</taxon>
        <taxon>Bacillati</taxon>
        <taxon>Bacillota</taxon>
        <taxon>Bacilli</taxon>
        <taxon>Lactobacillales</taxon>
        <taxon>Lactobacillaceae</taxon>
        <taxon>Lactobacillus</taxon>
    </lineage>
</organism>